<reference evidence="1 2" key="1">
    <citation type="submission" date="2019-07" db="EMBL/GenBank/DDBJ databases">
        <title>Chromosome genome assembly for large yellow croaker.</title>
        <authorList>
            <person name="Xiao S."/>
        </authorList>
    </citation>
    <scope>NUCLEOTIDE SEQUENCE [LARGE SCALE GENOMIC DNA]</scope>
    <source>
        <strain evidence="1">JMULYC20181020</strain>
        <tissue evidence="1">Muscle</tissue>
    </source>
</reference>
<comment type="caution">
    <text evidence="1">The sequence shown here is derived from an EMBL/GenBank/DDBJ whole genome shotgun (WGS) entry which is preliminary data.</text>
</comment>
<name>A0A6G0IER7_LARCR</name>
<dbReference type="Proteomes" id="UP000424527">
    <property type="component" value="Unassembled WGS sequence"/>
</dbReference>
<dbReference type="EMBL" id="REGW02000011">
    <property type="protein sequence ID" value="KAE8289999.1"/>
    <property type="molecule type" value="Genomic_DNA"/>
</dbReference>
<dbReference type="AlphaFoldDB" id="A0A6G0IER7"/>
<protein>
    <submittedName>
        <fullName evidence="1">Uncharacterized protein</fullName>
    </submittedName>
</protein>
<sequence length="175" mass="19490">MRSSATLVNYLSLLQYIKSVEISSVCSVGGVFHAVDHDQAAGHFQVHQLRRVQPVLQTPVFGDLIGRVSAHPAVGGVRFLDIHNYRVCYICVLLHDSLKRLQTRHERWSGAAAKVEDERSLVLCVIQDAAAPLILQLNNFSVGRSVSEMRRFEKVQFMSVPHCLEGLQAEETIGV</sequence>
<proteinExistence type="predicted"/>
<gene>
    <name evidence="1" type="ORF">D5F01_LYC11711</name>
</gene>
<keyword evidence="2" id="KW-1185">Reference proteome</keyword>
<accession>A0A6G0IER7</accession>
<organism evidence="1 2">
    <name type="scientific">Larimichthys crocea</name>
    <name type="common">Large yellow croaker</name>
    <name type="synonym">Pseudosciaena crocea</name>
    <dbReference type="NCBI Taxonomy" id="215358"/>
    <lineage>
        <taxon>Eukaryota</taxon>
        <taxon>Metazoa</taxon>
        <taxon>Chordata</taxon>
        <taxon>Craniata</taxon>
        <taxon>Vertebrata</taxon>
        <taxon>Euteleostomi</taxon>
        <taxon>Actinopterygii</taxon>
        <taxon>Neopterygii</taxon>
        <taxon>Teleostei</taxon>
        <taxon>Neoteleostei</taxon>
        <taxon>Acanthomorphata</taxon>
        <taxon>Eupercaria</taxon>
        <taxon>Sciaenidae</taxon>
        <taxon>Larimichthys</taxon>
    </lineage>
</organism>
<evidence type="ECO:0000313" key="1">
    <source>
        <dbReference type="EMBL" id="KAE8289999.1"/>
    </source>
</evidence>
<evidence type="ECO:0000313" key="2">
    <source>
        <dbReference type="Proteomes" id="UP000424527"/>
    </source>
</evidence>